<protein>
    <submittedName>
        <fullName evidence="2">Uncharacterized protein</fullName>
    </submittedName>
</protein>
<feature type="region of interest" description="Disordered" evidence="1">
    <location>
        <begin position="36"/>
        <end position="92"/>
    </location>
</feature>
<evidence type="ECO:0000256" key="1">
    <source>
        <dbReference type="SAM" id="MobiDB-lite"/>
    </source>
</evidence>
<accession>A0AAN9C5B0</accession>
<feature type="compositionally biased region" description="Gly residues" evidence="1">
    <location>
        <begin position="252"/>
        <end position="268"/>
    </location>
</feature>
<keyword evidence="3" id="KW-1185">Reference proteome</keyword>
<feature type="compositionally biased region" description="Polar residues" evidence="1">
    <location>
        <begin position="227"/>
        <end position="240"/>
    </location>
</feature>
<reference evidence="2 3" key="1">
    <citation type="submission" date="2024-02" db="EMBL/GenBank/DDBJ databases">
        <title>Chromosome-scale genome assembly of the rough periwinkle Littorina saxatilis.</title>
        <authorList>
            <person name="De Jode A."/>
            <person name="Faria R."/>
            <person name="Formenti G."/>
            <person name="Sims Y."/>
            <person name="Smith T.P."/>
            <person name="Tracey A."/>
            <person name="Wood J.M.D."/>
            <person name="Zagrodzka Z.B."/>
            <person name="Johannesson K."/>
            <person name="Butlin R.K."/>
            <person name="Leder E.H."/>
        </authorList>
    </citation>
    <scope>NUCLEOTIDE SEQUENCE [LARGE SCALE GENOMIC DNA]</scope>
    <source>
        <strain evidence="2">Snail1</strain>
        <tissue evidence="2">Muscle</tissue>
    </source>
</reference>
<feature type="region of interest" description="Disordered" evidence="1">
    <location>
        <begin position="1"/>
        <end position="20"/>
    </location>
</feature>
<dbReference type="Proteomes" id="UP001374579">
    <property type="component" value="Unassembled WGS sequence"/>
</dbReference>
<feature type="compositionally biased region" description="Low complexity" evidence="1">
    <location>
        <begin position="1"/>
        <end position="13"/>
    </location>
</feature>
<feature type="region of interest" description="Disordered" evidence="1">
    <location>
        <begin position="195"/>
        <end position="334"/>
    </location>
</feature>
<evidence type="ECO:0000313" key="2">
    <source>
        <dbReference type="EMBL" id="KAK7114670.1"/>
    </source>
</evidence>
<feature type="compositionally biased region" description="Polar residues" evidence="1">
    <location>
        <begin position="296"/>
        <end position="319"/>
    </location>
</feature>
<comment type="caution">
    <text evidence="2">The sequence shown here is derived from an EMBL/GenBank/DDBJ whole genome shotgun (WGS) entry which is preliminary data.</text>
</comment>
<feature type="compositionally biased region" description="Low complexity" evidence="1">
    <location>
        <begin position="208"/>
        <end position="218"/>
    </location>
</feature>
<dbReference type="AlphaFoldDB" id="A0AAN9C5B0"/>
<proteinExistence type="predicted"/>
<feature type="compositionally biased region" description="Polar residues" evidence="1">
    <location>
        <begin position="62"/>
        <end position="75"/>
    </location>
</feature>
<dbReference type="EMBL" id="JBAMIC010000001">
    <property type="protein sequence ID" value="KAK7114670.1"/>
    <property type="molecule type" value="Genomic_DNA"/>
</dbReference>
<name>A0AAN9C5B0_9CAEN</name>
<organism evidence="2 3">
    <name type="scientific">Littorina saxatilis</name>
    <dbReference type="NCBI Taxonomy" id="31220"/>
    <lineage>
        <taxon>Eukaryota</taxon>
        <taxon>Metazoa</taxon>
        <taxon>Spiralia</taxon>
        <taxon>Lophotrochozoa</taxon>
        <taxon>Mollusca</taxon>
        <taxon>Gastropoda</taxon>
        <taxon>Caenogastropoda</taxon>
        <taxon>Littorinimorpha</taxon>
        <taxon>Littorinoidea</taxon>
        <taxon>Littorinidae</taxon>
        <taxon>Littorina</taxon>
    </lineage>
</organism>
<sequence length="334" mass="35902">MHDSMSSDVSSTSGNDVNTKNLTRLAALKVQQTLLQRALQSDDGKPNSNGKASHLDKPQTDEMMSSSSRETNGTDSGRGCSEDDSQAVESIRSEAESGFASFLAMPLKDGWRHVDTHEYVNSPLMAPPGVKTHNNHTPSIYPSFPKTGCSHPPGKLHDRNCACSMSDLDMERPRTYENTMDASFKSFRTYTPKRPAKTVHFSQDGLDSRQTLPSSASSRSREPRFQPQFQSSRPRSNPAQPANAVCEYVNMGGNGGGRDSGGGSGSLGGSPSSEGGSRVYGDLGFYGGGRRELTGDSLNDSADTADEGNTTTTSGSYTIDQEDNMQDLQSDIFV</sequence>
<evidence type="ECO:0000313" key="3">
    <source>
        <dbReference type="Proteomes" id="UP001374579"/>
    </source>
</evidence>
<gene>
    <name evidence="2" type="ORF">V1264_000692</name>
</gene>